<evidence type="ECO:0000256" key="7">
    <source>
        <dbReference type="ARBA" id="ARBA00023242"/>
    </source>
</evidence>
<dbReference type="GO" id="GO:0006368">
    <property type="term" value="P:transcription elongation by RNA polymerase II"/>
    <property type="evidence" value="ECO:0007669"/>
    <property type="project" value="TreeGrafter"/>
</dbReference>
<keyword evidence="12" id="KW-1185">Reference proteome</keyword>
<dbReference type="OrthoDB" id="1742084at2759"/>
<accession>A0A1E4U0G2</accession>
<evidence type="ECO:0000256" key="3">
    <source>
        <dbReference type="ARBA" id="ARBA00022853"/>
    </source>
</evidence>
<feature type="domain" description="Bromo" evidence="10">
    <location>
        <begin position="43"/>
        <end position="113"/>
    </location>
</feature>
<evidence type="ECO:0000256" key="1">
    <source>
        <dbReference type="ARBA" id="ARBA00004123"/>
    </source>
</evidence>
<evidence type="ECO:0000256" key="6">
    <source>
        <dbReference type="ARBA" id="ARBA00023163"/>
    </source>
</evidence>
<evidence type="ECO:0000256" key="2">
    <source>
        <dbReference type="ARBA" id="ARBA00022737"/>
    </source>
</evidence>
<dbReference type="Proteomes" id="UP000094236">
    <property type="component" value="Unassembled WGS sequence"/>
</dbReference>
<comment type="subcellular location">
    <subcellularLocation>
        <location evidence="1">Nucleus</location>
    </subcellularLocation>
</comment>
<proteinExistence type="predicted"/>
<evidence type="ECO:0000256" key="8">
    <source>
        <dbReference type="PROSITE-ProRule" id="PRU00035"/>
    </source>
</evidence>
<keyword evidence="6" id="KW-0804">Transcription</keyword>
<dbReference type="InterPro" id="IPR018359">
    <property type="entry name" value="Bromodomain_CS"/>
</dbReference>
<dbReference type="PANTHER" id="PTHR16062:SF19">
    <property type="entry name" value="PROTEIN POLYBROMO-1"/>
    <property type="match status" value="1"/>
</dbReference>
<evidence type="ECO:0000256" key="4">
    <source>
        <dbReference type="ARBA" id="ARBA00023015"/>
    </source>
</evidence>
<dbReference type="SMART" id="SM00297">
    <property type="entry name" value="BROMO"/>
    <property type="match status" value="2"/>
</dbReference>
<evidence type="ECO:0000313" key="11">
    <source>
        <dbReference type="EMBL" id="ODV97480.1"/>
    </source>
</evidence>
<name>A0A1E4U0G2_PACTA</name>
<evidence type="ECO:0000313" key="12">
    <source>
        <dbReference type="Proteomes" id="UP000094236"/>
    </source>
</evidence>
<dbReference type="EMBL" id="KV454011">
    <property type="protein sequence ID" value="ODV97480.1"/>
    <property type="molecule type" value="Genomic_DNA"/>
</dbReference>
<dbReference type="GO" id="GO:0003682">
    <property type="term" value="F:chromatin binding"/>
    <property type="evidence" value="ECO:0007669"/>
    <property type="project" value="TreeGrafter"/>
</dbReference>
<protein>
    <recommendedName>
        <fullName evidence="10">Bromo domain-containing protein</fullName>
    </recommendedName>
</protein>
<dbReference type="PROSITE" id="PS50014">
    <property type="entry name" value="BROMODOMAIN_2"/>
    <property type="match status" value="2"/>
</dbReference>
<dbReference type="InterPro" id="IPR036427">
    <property type="entry name" value="Bromodomain-like_sf"/>
</dbReference>
<keyword evidence="3" id="KW-0156">Chromatin regulator</keyword>
<evidence type="ECO:0000256" key="5">
    <source>
        <dbReference type="ARBA" id="ARBA00023117"/>
    </source>
</evidence>
<dbReference type="Pfam" id="PF00439">
    <property type="entry name" value="Bromodomain"/>
    <property type="match status" value="2"/>
</dbReference>
<dbReference type="Gene3D" id="1.20.920.10">
    <property type="entry name" value="Bromodomain-like"/>
    <property type="match status" value="2"/>
</dbReference>
<feature type="domain" description="Bromo" evidence="10">
    <location>
        <begin position="200"/>
        <end position="271"/>
    </location>
</feature>
<keyword evidence="4" id="KW-0805">Transcription regulation</keyword>
<gene>
    <name evidence="11" type="ORF">PACTADRAFT_8</name>
</gene>
<dbReference type="SUPFAM" id="SSF47370">
    <property type="entry name" value="Bromodomain"/>
    <property type="match status" value="2"/>
</dbReference>
<dbReference type="CDD" id="cd04369">
    <property type="entry name" value="Bromodomain"/>
    <property type="match status" value="1"/>
</dbReference>
<dbReference type="AlphaFoldDB" id="A0A1E4U0G2"/>
<dbReference type="GO" id="GO:0016586">
    <property type="term" value="C:RSC-type complex"/>
    <property type="evidence" value="ECO:0007669"/>
    <property type="project" value="InterPro"/>
</dbReference>
<dbReference type="GO" id="GO:0006338">
    <property type="term" value="P:chromatin remodeling"/>
    <property type="evidence" value="ECO:0007669"/>
    <property type="project" value="InterPro"/>
</dbReference>
<dbReference type="STRING" id="669874.A0A1E4U0G2"/>
<dbReference type="PROSITE" id="PS00633">
    <property type="entry name" value="BROMODOMAIN_1"/>
    <property type="match status" value="2"/>
</dbReference>
<dbReference type="PRINTS" id="PR00503">
    <property type="entry name" value="BROMODOMAIN"/>
</dbReference>
<keyword evidence="5 8" id="KW-0103">Bromodomain</keyword>
<reference evidence="12" key="1">
    <citation type="submission" date="2016-05" db="EMBL/GenBank/DDBJ databases">
        <title>Comparative genomics of biotechnologically important yeasts.</title>
        <authorList>
            <consortium name="DOE Joint Genome Institute"/>
            <person name="Riley R."/>
            <person name="Haridas S."/>
            <person name="Wolfe K.H."/>
            <person name="Lopes M.R."/>
            <person name="Hittinger C.T."/>
            <person name="Goker M."/>
            <person name="Salamov A."/>
            <person name="Wisecaver J."/>
            <person name="Long T.M."/>
            <person name="Aerts A.L."/>
            <person name="Barry K."/>
            <person name="Choi C."/>
            <person name="Clum A."/>
            <person name="Coughlan A.Y."/>
            <person name="Deshpande S."/>
            <person name="Douglass A.P."/>
            <person name="Hanson S.J."/>
            <person name="Klenk H.-P."/>
            <person name="Labutti K."/>
            <person name="Lapidus A."/>
            <person name="Lindquist E."/>
            <person name="Lipzen A."/>
            <person name="Meier-Kolthoff J.P."/>
            <person name="Ohm R.A."/>
            <person name="Otillar R.P."/>
            <person name="Pangilinan J."/>
            <person name="Peng Y."/>
            <person name="Rokas A."/>
            <person name="Rosa C.A."/>
            <person name="Scheuner C."/>
            <person name="Sibirny A.A."/>
            <person name="Slot J.C."/>
            <person name="Stielow J.B."/>
            <person name="Sun H."/>
            <person name="Kurtzman C.P."/>
            <person name="Blackwell M."/>
            <person name="Grigoriev I.V."/>
            <person name="Jeffries T.W."/>
        </authorList>
    </citation>
    <scope>NUCLEOTIDE SEQUENCE [LARGE SCALE GENOMIC DNA]</scope>
    <source>
        <strain evidence="12">NRRL Y-2460</strain>
    </source>
</reference>
<dbReference type="InterPro" id="IPR037382">
    <property type="entry name" value="Rsc/polybromo"/>
</dbReference>
<feature type="region of interest" description="Disordered" evidence="9">
    <location>
        <begin position="320"/>
        <end position="404"/>
    </location>
</feature>
<sequence>MDHTLRFIDQLIADAGGQAQDLKDLKDFLLSTFSLVNNLRDDNNRLISKEFFKLPSKKLYPDYYQLIESPISFNEIKLKIINNKYTSAAEFLQDFKLMNKNARTYNDPSSDIVLDCDFVLNFIEDQVKQYLGETIEEEKNEVSAPIEKEETNTKLPKLTIKKKGKKRQQQEEQKPIVSSVDYSPQLKKIIDHLVNYRVPKKGKIAAVFMDEVDGELYPDYYVVIKKGMAFNTIYSNLAKDLYKNDIDSFYNDVNLIFQNAQTYNQEGSIIFEDSVILSNIFEEKFKAFKEENVHEENIDEESTGKPLKLKLKQNKLKIHLSTKQESRDASPPPRKGRGRKKKTSEPAIDIETQEDEKTEEEPAKVEIENETLVSKPEENEQTEDELEPKAITPLPEKEESPELSPDTVIGYKRAKINPPNPYFKNFTNLIKEITINTVKTSYSATKLQSSAVGKYFSSRYSTQDGVLNNLKQTFREYKFNSEPLANNYSLYIDNCNSVSIRTVLNPKKIGNQKYDDVLFINGEKLTASPSVISATDDDNDLGLYTSKFDVKLSPGLNSFEYVIRLGPVIEADKDGKLPPRHLTKPSNEDSYVIERCCVWVVVGQY</sequence>
<keyword evidence="2" id="KW-0677">Repeat</keyword>
<evidence type="ECO:0000256" key="9">
    <source>
        <dbReference type="SAM" id="MobiDB-lite"/>
    </source>
</evidence>
<dbReference type="PANTHER" id="PTHR16062">
    <property type="entry name" value="SWI/SNF-RELATED"/>
    <property type="match status" value="1"/>
</dbReference>
<keyword evidence="7" id="KW-0539">Nucleus</keyword>
<dbReference type="InterPro" id="IPR001487">
    <property type="entry name" value="Bromodomain"/>
</dbReference>
<evidence type="ECO:0000259" key="10">
    <source>
        <dbReference type="PROSITE" id="PS50014"/>
    </source>
</evidence>
<organism evidence="11 12">
    <name type="scientific">Pachysolen tannophilus NRRL Y-2460</name>
    <dbReference type="NCBI Taxonomy" id="669874"/>
    <lineage>
        <taxon>Eukaryota</taxon>
        <taxon>Fungi</taxon>
        <taxon>Dikarya</taxon>
        <taxon>Ascomycota</taxon>
        <taxon>Saccharomycotina</taxon>
        <taxon>Pichiomycetes</taxon>
        <taxon>Pachysolenaceae</taxon>
        <taxon>Pachysolen</taxon>
    </lineage>
</organism>